<evidence type="ECO:0000256" key="4">
    <source>
        <dbReference type="ARBA" id="ARBA00022679"/>
    </source>
</evidence>
<feature type="binding site" evidence="6">
    <location>
        <position position="160"/>
    </location>
    <ligand>
        <name>S-adenosyl-L-methionine</name>
        <dbReference type="ChEBI" id="CHEBI:59789"/>
    </ligand>
</feature>
<proteinExistence type="inferred from homology"/>
<evidence type="ECO:0000313" key="8">
    <source>
        <dbReference type="Proteomes" id="UP000630923"/>
    </source>
</evidence>
<gene>
    <name evidence="6 7" type="primary">prmA</name>
    <name evidence="7" type="ORF">GCM10017044_15150</name>
</gene>
<reference evidence="7" key="1">
    <citation type="journal article" date="2014" name="Int. J. Syst. Evol. Microbiol.">
        <title>Complete genome sequence of Corynebacterium casei LMG S-19264T (=DSM 44701T), isolated from a smear-ripened cheese.</title>
        <authorList>
            <consortium name="US DOE Joint Genome Institute (JGI-PGF)"/>
            <person name="Walter F."/>
            <person name="Albersmeier A."/>
            <person name="Kalinowski J."/>
            <person name="Ruckert C."/>
        </authorList>
    </citation>
    <scope>NUCLEOTIDE SEQUENCE</scope>
    <source>
        <strain evidence="7">KCTC 42590</strain>
    </source>
</reference>
<evidence type="ECO:0000256" key="2">
    <source>
        <dbReference type="ARBA" id="ARBA00022490"/>
    </source>
</evidence>
<keyword evidence="2 6" id="KW-0963">Cytoplasm</keyword>
<organism evidence="7 8">
    <name type="scientific">Kordiimonas sediminis</name>
    <dbReference type="NCBI Taxonomy" id="1735581"/>
    <lineage>
        <taxon>Bacteria</taxon>
        <taxon>Pseudomonadati</taxon>
        <taxon>Pseudomonadota</taxon>
        <taxon>Alphaproteobacteria</taxon>
        <taxon>Kordiimonadales</taxon>
        <taxon>Kordiimonadaceae</taxon>
        <taxon>Kordiimonas</taxon>
    </lineage>
</organism>
<dbReference type="EC" id="2.1.1.-" evidence="6"/>
<name>A0A919ARV3_9PROT</name>
<dbReference type="PANTHER" id="PTHR43648">
    <property type="entry name" value="ELECTRON TRANSFER FLAVOPROTEIN BETA SUBUNIT LYSINE METHYLTRANSFERASE"/>
    <property type="match status" value="1"/>
</dbReference>
<dbReference type="Gene3D" id="3.40.50.150">
    <property type="entry name" value="Vaccinia Virus protein VP39"/>
    <property type="match status" value="1"/>
</dbReference>
<evidence type="ECO:0000313" key="7">
    <source>
        <dbReference type="EMBL" id="GHF21174.1"/>
    </source>
</evidence>
<dbReference type="PANTHER" id="PTHR43648:SF1">
    <property type="entry name" value="ELECTRON TRANSFER FLAVOPROTEIN BETA SUBUNIT LYSINE METHYLTRANSFERASE"/>
    <property type="match status" value="1"/>
</dbReference>
<dbReference type="GO" id="GO:0032259">
    <property type="term" value="P:methylation"/>
    <property type="evidence" value="ECO:0007669"/>
    <property type="project" value="UniProtKB-KW"/>
</dbReference>
<keyword evidence="3 6" id="KW-0489">Methyltransferase</keyword>
<evidence type="ECO:0000256" key="3">
    <source>
        <dbReference type="ARBA" id="ARBA00022603"/>
    </source>
</evidence>
<dbReference type="GO" id="GO:0008276">
    <property type="term" value="F:protein methyltransferase activity"/>
    <property type="evidence" value="ECO:0007669"/>
    <property type="project" value="UniProtKB-UniRule"/>
</dbReference>
<keyword evidence="8" id="KW-1185">Reference proteome</keyword>
<dbReference type="InterPro" id="IPR029063">
    <property type="entry name" value="SAM-dependent_MTases_sf"/>
</dbReference>
<keyword evidence="5 6" id="KW-0949">S-adenosyl-L-methionine</keyword>
<dbReference type="GO" id="GO:0005737">
    <property type="term" value="C:cytoplasm"/>
    <property type="evidence" value="ECO:0007669"/>
    <property type="project" value="UniProtKB-SubCell"/>
</dbReference>
<dbReference type="EMBL" id="BNCI01000001">
    <property type="protein sequence ID" value="GHF21174.1"/>
    <property type="molecule type" value="Genomic_DNA"/>
</dbReference>
<dbReference type="Pfam" id="PF06325">
    <property type="entry name" value="PrmA"/>
    <property type="match status" value="1"/>
</dbReference>
<dbReference type="GO" id="GO:0005840">
    <property type="term" value="C:ribosome"/>
    <property type="evidence" value="ECO:0007669"/>
    <property type="project" value="UniProtKB-KW"/>
</dbReference>
<comment type="subcellular location">
    <subcellularLocation>
        <location evidence="6">Cytoplasm</location>
    </subcellularLocation>
</comment>
<protein>
    <recommendedName>
        <fullName evidence="6">Ribosomal protein L11 methyltransferase</fullName>
        <shortName evidence="6">L11 Mtase</shortName>
        <ecNumber evidence="6">2.1.1.-</ecNumber>
    </recommendedName>
</protein>
<reference evidence="7" key="2">
    <citation type="submission" date="2020-09" db="EMBL/GenBank/DDBJ databases">
        <authorList>
            <person name="Sun Q."/>
            <person name="Kim S."/>
        </authorList>
    </citation>
    <scope>NUCLEOTIDE SEQUENCE</scope>
    <source>
        <strain evidence="7">KCTC 42590</strain>
    </source>
</reference>
<dbReference type="RefSeq" id="WP_191251426.1">
    <property type="nucleotide sequence ID" value="NZ_BNCI01000001.1"/>
</dbReference>
<comment type="catalytic activity">
    <reaction evidence="6">
        <text>L-lysyl-[protein] + 3 S-adenosyl-L-methionine = N(6),N(6),N(6)-trimethyl-L-lysyl-[protein] + 3 S-adenosyl-L-homocysteine + 3 H(+)</text>
        <dbReference type="Rhea" id="RHEA:54192"/>
        <dbReference type="Rhea" id="RHEA-COMP:9752"/>
        <dbReference type="Rhea" id="RHEA-COMP:13826"/>
        <dbReference type="ChEBI" id="CHEBI:15378"/>
        <dbReference type="ChEBI" id="CHEBI:29969"/>
        <dbReference type="ChEBI" id="CHEBI:57856"/>
        <dbReference type="ChEBI" id="CHEBI:59789"/>
        <dbReference type="ChEBI" id="CHEBI:61961"/>
    </reaction>
</comment>
<dbReference type="InterPro" id="IPR050078">
    <property type="entry name" value="Ribosomal_L11_MeTrfase_PrmA"/>
</dbReference>
<comment type="function">
    <text evidence="6">Methylates ribosomal protein L11.</text>
</comment>
<dbReference type="AlphaFoldDB" id="A0A919ARV3"/>
<sequence length="302" mass="32888">MTDIWCLSGEMTREQAEVLDTLLIEMVYEDDQYPPTLSYFEQPDSEEWKVDLFFTGKPDEQFVSTLLSSAGLSDWSYTSSKVEDRDWVSESQKLLQPVHEGNFYIYGSHDADTVPTGVIALQIDAGQAFGTGQHETTAGCLRLIHDLKDTTAPKRILDLGTGTGVLALAAQNQWQAAQTLATDIDPIAIDVTRENLTVNHQPERKAGETGTGIALAVAEGLDDPVFTSEGPFDLIIANILAAPLIDLSADITASLSKGAHLILSGLLITQKKEVLDAYTARGLETLGRVEKGEWAALLLRKP</sequence>
<feature type="binding site" evidence="6">
    <location>
        <position position="137"/>
    </location>
    <ligand>
        <name>S-adenosyl-L-methionine</name>
        <dbReference type="ChEBI" id="CHEBI:59789"/>
    </ligand>
</feature>
<accession>A0A919ARV3</accession>
<dbReference type="SUPFAM" id="SSF53335">
    <property type="entry name" value="S-adenosyl-L-methionine-dependent methyltransferases"/>
    <property type="match status" value="1"/>
</dbReference>
<evidence type="ECO:0000256" key="1">
    <source>
        <dbReference type="ARBA" id="ARBA00009741"/>
    </source>
</evidence>
<comment type="similarity">
    <text evidence="1 6">Belongs to the methyltransferase superfamily. PrmA family.</text>
</comment>
<dbReference type="CDD" id="cd02440">
    <property type="entry name" value="AdoMet_MTases"/>
    <property type="match status" value="1"/>
</dbReference>
<evidence type="ECO:0000256" key="6">
    <source>
        <dbReference type="HAMAP-Rule" id="MF_00735"/>
    </source>
</evidence>
<evidence type="ECO:0000256" key="5">
    <source>
        <dbReference type="ARBA" id="ARBA00022691"/>
    </source>
</evidence>
<keyword evidence="7" id="KW-0689">Ribosomal protein</keyword>
<feature type="binding site" evidence="6">
    <location>
        <position position="238"/>
    </location>
    <ligand>
        <name>S-adenosyl-L-methionine</name>
        <dbReference type="ChEBI" id="CHEBI:59789"/>
    </ligand>
</feature>
<dbReference type="Proteomes" id="UP000630923">
    <property type="component" value="Unassembled WGS sequence"/>
</dbReference>
<dbReference type="HAMAP" id="MF_00735">
    <property type="entry name" value="Methyltr_PrmA"/>
    <property type="match status" value="1"/>
</dbReference>
<dbReference type="InterPro" id="IPR004498">
    <property type="entry name" value="Ribosomal_PrmA_MeTrfase"/>
</dbReference>
<keyword evidence="4 6" id="KW-0808">Transferase</keyword>
<feature type="binding site" evidence="6">
    <location>
        <position position="183"/>
    </location>
    <ligand>
        <name>S-adenosyl-L-methionine</name>
        <dbReference type="ChEBI" id="CHEBI:59789"/>
    </ligand>
</feature>
<keyword evidence="7" id="KW-0687">Ribonucleoprotein</keyword>
<comment type="caution">
    <text evidence="7">The sequence shown here is derived from an EMBL/GenBank/DDBJ whole genome shotgun (WGS) entry which is preliminary data.</text>
</comment>